<dbReference type="GO" id="GO:0000287">
    <property type="term" value="F:magnesium ion binding"/>
    <property type="evidence" value="ECO:0007669"/>
    <property type="project" value="InterPro"/>
</dbReference>
<dbReference type="InterPro" id="IPR008278">
    <property type="entry name" value="4-PPantetheinyl_Trfase_dom"/>
</dbReference>
<dbReference type="AlphaFoldDB" id="A0AAE3ADP7"/>
<dbReference type="PANTHER" id="PTHR12215">
    <property type="entry name" value="PHOSPHOPANTETHEINE TRANSFERASE"/>
    <property type="match status" value="1"/>
</dbReference>
<comment type="caution">
    <text evidence="4">The sequence shown here is derived from an EMBL/GenBank/DDBJ whole genome shotgun (WGS) entry which is preliminary data.</text>
</comment>
<proteinExistence type="inferred from homology"/>
<dbReference type="Gene3D" id="3.90.470.20">
    <property type="entry name" value="4'-phosphopantetheinyl transferase domain"/>
    <property type="match status" value="2"/>
</dbReference>
<evidence type="ECO:0000259" key="3">
    <source>
        <dbReference type="Pfam" id="PF01648"/>
    </source>
</evidence>
<dbReference type="InterPro" id="IPR050559">
    <property type="entry name" value="P-Pant_transferase_sf"/>
</dbReference>
<comment type="similarity">
    <text evidence="1">Belongs to the P-Pant transferase superfamily. Gsp/Sfp/HetI/AcpT family.</text>
</comment>
<reference evidence="4 5" key="1">
    <citation type="submission" date="2021-10" db="EMBL/GenBank/DDBJ databases">
        <title>Anaerobic single-cell dispensing facilitates the cultivation of human gut bacteria.</title>
        <authorList>
            <person name="Afrizal A."/>
        </authorList>
    </citation>
    <scope>NUCLEOTIDE SEQUENCE [LARGE SCALE GENOMIC DNA]</scope>
    <source>
        <strain evidence="4 5">CLA-AA-H276</strain>
    </source>
</reference>
<protein>
    <submittedName>
        <fullName evidence="4">4'-phosphopantetheinyl transferase superfamily protein</fullName>
    </submittedName>
</protein>
<dbReference type="SUPFAM" id="SSF56214">
    <property type="entry name" value="4'-phosphopantetheinyl transferase"/>
    <property type="match status" value="2"/>
</dbReference>
<evidence type="ECO:0000256" key="1">
    <source>
        <dbReference type="ARBA" id="ARBA00010990"/>
    </source>
</evidence>
<sequence length="192" mass="22825">MIYVYAMRIQNGDQHGTAELLLNRSLEQCTDVQTPARYHRNEHGKPYLTETPEIYVNWSHSRDYVICAISDQEVGIDLQKMDREPKENLIRKALTEEEQEFYRSVPKPERQKLFYQYWSVKESFLKALGTGFYTSLHTFQVDMEKEQPRISHHINRKNYSCRLLTFREPDYVAAVCVENATLEEEDIKITYF</sequence>
<dbReference type="Pfam" id="PF01648">
    <property type="entry name" value="ACPS"/>
    <property type="match status" value="1"/>
</dbReference>
<dbReference type="Proteomes" id="UP001198220">
    <property type="component" value="Unassembled WGS sequence"/>
</dbReference>
<evidence type="ECO:0000256" key="2">
    <source>
        <dbReference type="ARBA" id="ARBA00022679"/>
    </source>
</evidence>
<feature type="domain" description="4'-phosphopantetheinyl transferase" evidence="3">
    <location>
        <begin position="74"/>
        <end position="176"/>
    </location>
</feature>
<keyword evidence="2 4" id="KW-0808">Transferase</keyword>
<dbReference type="GO" id="GO:0005829">
    <property type="term" value="C:cytosol"/>
    <property type="evidence" value="ECO:0007669"/>
    <property type="project" value="TreeGrafter"/>
</dbReference>
<evidence type="ECO:0000313" key="5">
    <source>
        <dbReference type="Proteomes" id="UP001198220"/>
    </source>
</evidence>
<keyword evidence="5" id="KW-1185">Reference proteome</keyword>
<dbReference type="RefSeq" id="WP_308460364.1">
    <property type="nucleotide sequence ID" value="NZ_JAJEPS010000038.1"/>
</dbReference>
<dbReference type="GO" id="GO:0008897">
    <property type="term" value="F:holo-[acyl-carrier-protein] synthase activity"/>
    <property type="evidence" value="ECO:0007669"/>
    <property type="project" value="InterPro"/>
</dbReference>
<dbReference type="InterPro" id="IPR037143">
    <property type="entry name" value="4-PPantetheinyl_Trfase_dom_sf"/>
</dbReference>
<organism evidence="4 5">
    <name type="scientific">Hominiventricola filiformis</name>
    <dbReference type="NCBI Taxonomy" id="2885352"/>
    <lineage>
        <taxon>Bacteria</taxon>
        <taxon>Bacillati</taxon>
        <taxon>Bacillota</taxon>
        <taxon>Clostridia</taxon>
        <taxon>Lachnospirales</taxon>
        <taxon>Lachnospiraceae</taxon>
        <taxon>Hominiventricola</taxon>
    </lineage>
</organism>
<name>A0AAE3ADP7_9FIRM</name>
<dbReference type="PANTHER" id="PTHR12215:SF10">
    <property type="entry name" value="L-AMINOADIPATE-SEMIALDEHYDE DEHYDROGENASE-PHOSPHOPANTETHEINYL TRANSFERASE"/>
    <property type="match status" value="1"/>
</dbReference>
<gene>
    <name evidence="4" type="ORF">LKD36_17145</name>
</gene>
<dbReference type="EMBL" id="JAJEPS010000038">
    <property type="protein sequence ID" value="MCC2127860.1"/>
    <property type="molecule type" value="Genomic_DNA"/>
</dbReference>
<evidence type="ECO:0000313" key="4">
    <source>
        <dbReference type="EMBL" id="MCC2127860.1"/>
    </source>
</evidence>
<dbReference type="GO" id="GO:0019878">
    <property type="term" value="P:lysine biosynthetic process via aminoadipic acid"/>
    <property type="evidence" value="ECO:0007669"/>
    <property type="project" value="TreeGrafter"/>
</dbReference>
<accession>A0AAE3ADP7</accession>